<evidence type="ECO:0000256" key="3">
    <source>
        <dbReference type="ARBA" id="ARBA00022679"/>
    </source>
</evidence>
<dbReference type="Gene3D" id="3.40.50.2300">
    <property type="match status" value="1"/>
</dbReference>
<dbReference type="InterPro" id="IPR035965">
    <property type="entry name" value="PAS-like_dom_sf"/>
</dbReference>
<dbReference type="PROSITE" id="PS50112">
    <property type="entry name" value="PAS"/>
    <property type="match status" value="1"/>
</dbReference>
<dbReference type="PANTHER" id="PTHR43711:SF1">
    <property type="entry name" value="HISTIDINE KINASE 1"/>
    <property type="match status" value="1"/>
</dbReference>
<dbReference type="RefSeq" id="WP_232570573.1">
    <property type="nucleotide sequence ID" value="NZ_CP089466.1"/>
</dbReference>
<dbReference type="InterPro" id="IPR000014">
    <property type="entry name" value="PAS"/>
</dbReference>
<feature type="domain" description="Response regulatory" evidence="9">
    <location>
        <begin position="6"/>
        <end position="122"/>
    </location>
</feature>
<evidence type="ECO:0000256" key="5">
    <source>
        <dbReference type="ARBA" id="ARBA00023012"/>
    </source>
</evidence>
<dbReference type="Gene3D" id="3.30.450.20">
    <property type="entry name" value="PAS domain"/>
    <property type="match status" value="1"/>
</dbReference>
<dbReference type="AlphaFoldDB" id="A0ABD5NH35"/>
<dbReference type="Gene3D" id="1.10.287.130">
    <property type="match status" value="1"/>
</dbReference>
<dbReference type="SMART" id="SM00448">
    <property type="entry name" value="REC"/>
    <property type="match status" value="1"/>
</dbReference>
<dbReference type="Proteomes" id="UP001595660">
    <property type="component" value="Unassembled WGS sequence"/>
</dbReference>
<protein>
    <recommendedName>
        <fullName evidence="2">histidine kinase</fullName>
        <ecNumber evidence="2">2.7.13.3</ecNumber>
    </recommendedName>
</protein>
<dbReference type="PROSITE" id="PS50109">
    <property type="entry name" value="HIS_KIN"/>
    <property type="match status" value="1"/>
</dbReference>
<evidence type="ECO:0000256" key="1">
    <source>
        <dbReference type="ARBA" id="ARBA00000085"/>
    </source>
</evidence>
<dbReference type="PANTHER" id="PTHR43711">
    <property type="entry name" value="TWO-COMPONENT HISTIDINE KINASE"/>
    <property type="match status" value="1"/>
</dbReference>
<dbReference type="InterPro" id="IPR003594">
    <property type="entry name" value="HATPase_dom"/>
</dbReference>
<sequence>MPSVIRVLHVEDDPGFADLAATFLEREDDRLDVATEHRPEDALDRLEDEQFACVVSDYDLPGRDGIEFLEAVREDYPDLPFVLFTGKGSEEVASDAISAGATDYLQKETGTEQYALLANRVVNAVDQHESRTSYREIFEKAADGIFLHDPETGRINDVNPKAAKMLGYEREELTAMDVGEFSADSPEFSQDEARDRVRAAVEEGPQTFEWLFESKDGEEFWIEVHLKRADIDGRAQVIAMTRDVSERKERARRLQSQKEKVEALHRVATDIEASEDRSDVYDLVLAAAEDILDYDRGIVDTVDGDRLVPVAIPEGVPEAEYHESIPVDADDSLAARAYRTGDAIVVDDVSSVDVAPADPTYRSALTVPITGYGVFQAVARERGAFGETDRELTELVATHARETLTRLEREAELREYAAELERQNERLDEFASIVSHDLRGPLNVASGRVALERDARDSDDLDIAVDALDRMDRIVDRTLTLARDGRAAGDTDRVALEATARRSWSVLDTDGATLDVVGDAAIDADPERLQHLFENLFRNSVEHGSTNGESVTVTVGATDDGFFVADDGPGIPAEERDTVFDRGHTTDEDGTGIGLAIVEEIADAHDWNVTISESDSGGARFDVTGLCDE</sequence>
<dbReference type="CDD" id="cd00130">
    <property type="entry name" value="PAS"/>
    <property type="match status" value="1"/>
</dbReference>
<dbReference type="Pfam" id="PF13185">
    <property type="entry name" value="GAF_2"/>
    <property type="match status" value="1"/>
</dbReference>
<keyword evidence="5" id="KW-0902">Two-component regulatory system</keyword>
<dbReference type="InterPro" id="IPR036097">
    <property type="entry name" value="HisK_dim/P_sf"/>
</dbReference>
<dbReference type="SUPFAM" id="SSF47384">
    <property type="entry name" value="Homodimeric domain of signal transducing histidine kinase"/>
    <property type="match status" value="1"/>
</dbReference>
<accession>A0ABD5NH35</accession>
<dbReference type="NCBIfam" id="TIGR00229">
    <property type="entry name" value="sensory_box"/>
    <property type="match status" value="1"/>
</dbReference>
<evidence type="ECO:0000256" key="2">
    <source>
        <dbReference type="ARBA" id="ARBA00012438"/>
    </source>
</evidence>
<dbReference type="CDD" id="cd00156">
    <property type="entry name" value="REC"/>
    <property type="match status" value="1"/>
</dbReference>
<dbReference type="Gene3D" id="3.30.565.10">
    <property type="entry name" value="Histidine kinase-like ATPase, C-terminal domain"/>
    <property type="match status" value="1"/>
</dbReference>
<dbReference type="InterPro" id="IPR029016">
    <property type="entry name" value="GAF-like_dom_sf"/>
</dbReference>
<evidence type="ECO:0000259" key="9">
    <source>
        <dbReference type="PROSITE" id="PS50110"/>
    </source>
</evidence>
<keyword evidence="13" id="KW-1185">Reference proteome</keyword>
<evidence type="ECO:0000259" key="10">
    <source>
        <dbReference type="PROSITE" id="PS50112"/>
    </source>
</evidence>
<dbReference type="InterPro" id="IPR011006">
    <property type="entry name" value="CheY-like_superfamily"/>
</dbReference>
<dbReference type="InterPro" id="IPR000700">
    <property type="entry name" value="PAS-assoc_C"/>
</dbReference>
<dbReference type="GeneID" id="69118678"/>
<organism evidence="12 13">
    <name type="scientific">Halobacterium litoreum</name>
    <dbReference type="NCBI Taxonomy" id="2039234"/>
    <lineage>
        <taxon>Archaea</taxon>
        <taxon>Methanobacteriati</taxon>
        <taxon>Methanobacteriota</taxon>
        <taxon>Stenosarchaea group</taxon>
        <taxon>Halobacteria</taxon>
        <taxon>Halobacteriales</taxon>
        <taxon>Halobacteriaceae</taxon>
        <taxon>Halobacterium</taxon>
    </lineage>
</organism>
<dbReference type="InterPro" id="IPR003661">
    <property type="entry name" value="HisK_dim/P_dom"/>
</dbReference>
<dbReference type="EC" id="2.7.13.3" evidence="2"/>
<keyword evidence="4" id="KW-0418">Kinase</keyword>
<reference evidence="12 13" key="1">
    <citation type="journal article" date="2019" name="Int. J. Syst. Evol. Microbiol.">
        <title>The Global Catalogue of Microorganisms (GCM) 10K type strain sequencing project: providing services to taxonomists for standard genome sequencing and annotation.</title>
        <authorList>
            <consortium name="The Broad Institute Genomics Platform"/>
            <consortium name="The Broad Institute Genome Sequencing Center for Infectious Disease"/>
            <person name="Wu L."/>
            <person name="Ma J."/>
        </authorList>
    </citation>
    <scope>NUCLEOTIDE SEQUENCE [LARGE SCALE GENOMIC DNA]</scope>
    <source>
        <strain evidence="12 13">CGMCC 1.12562</strain>
    </source>
</reference>
<dbReference type="CDD" id="cd00082">
    <property type="entry name" value="HisKA"/>
    <property type="match status" value="1"/>
</dbReference>
<dbReference type="Pfam" id="PF00512">
    <property type="entry name" value="HisKA"/>
    <property type="match status" value="1"/>
</dbReference>
<comment type="catalytic activity">
    <reaction evidence="1">
        <text>ATP + protein L-histidine = ADP + protein N-phospho-L-histidine.</text>
        <dbReference type="EC" id="2.7.13.3"/>
    </reaction>
</comment>
<evidence type="ECO:0000313" key="13">
    <source>
        <dbReference type="Proteomes" id="UP001595660"/>
    </source>
</evidence>
<dbReference type="Pfam" id="PF02518">
    <property type="entry name" value="HATPase_c"/>
    <property type="match status" value="1"/>
</dbReference>
<evidence type="ECO:0000256" key="6">
    <source>
        <dbReference type="PROSITE-ProRule" id="PRU00169"/>
    </source>
</evidence>
<dbReference type="CDD" id="cd00075">
    <property type="entry name" value="HATPase"/>
    <property type="match status" value="1"/>
</dbReference>
<evidence type="ECO:0000256" key="7">
    <source>
        <dbReference type="SAM" id="Coils"/>
    </source>
</evidence>
<dbReference type="InterPro" id="IPR050736">
    <property type="entry name" value="Sensor_HK_Regulatory"/>
</dbReference>
<dbReference type="GO" id="GO:0000160">
    <property type="term" value="P:phosphorelay signal transduction system"/>
    <property type="evidence" value="ECO:0007669"/>
    <property type="project" value="UniProtKB-KW"/>
</dbReference>
<feature type="domain" description="PAC" evidence="11">
    <location>
        <begin position="206"/>
        <end position="256"/>
    </location>
</feature>
<keyword evidence="7" id="KW-0175">Coiled coil</keyword>
<comment type="caution">
    <text evidence="12">The sequence shown here is derived from an EMBL/GenBank/DDBJ whole genome shotgun (WGS) entry which is preliminary data.</text>
</comment>
<dbReference type="SMART" id="SM00387">
    <property type="entry name" value="HATPase_c"/>
    <property type="match status" value="1"/>
</dbReference>
<dbReference type="SUPFAM" id="SSF55785">
    <property type="entry name" value="PYP-like sensor domain (PAS domain)"/>
    <property type="match status" value="1"/>
</dbReference>
<gene>
    <name evidence="12" type="ORF">ACFOKC_11345</name>
</gene>
<keyword evidence="6" id="KW-0597">Phosphoprotein</keyword>
<feature type="coiled-coil region" evidence="7">
    <location>
        <begin position="406"/>
        <end position="433"/>
    </location>
</feature>
<proteinExistence type="predicted"/>
<evidence type="ECO:0000313" key="12">
    <source>
        <dbReference type="EMBL" id="MFC3478314.1"/>
    </source>
</evidence>
<evidence type="ECO:0000256" key="4">
    <source>
        <dbReference type="ARBA" id="ARBA00022777"/>
    </source>
</evidence>
<dbReference type="InterPro" id="IPR005467">
    <property type="entry name" value="His_kinase_dom"/>
</dbReference>
<dbReference type="InterPro" id="IPR003018">
    <property type="entry name" value="GAF"/>
</dbReference>
<dbReference type="PROSITE" id="PS50110">
    <property type="entry name" value="RESPONSE_REGULATORY"/>
    <property type="match status" value="1"/>
</dbReference>
<dbReference type="SUPFAM" id="SSF55874">
    <property type="entry name" value="ATPase domain of HSP90 chaperone/DNA topoisomerase II/histidine kinase"/>
    <property type="match status" value="1"/>
</dbReference>
<dbReference type="EMBL" id="JBHRWN010000002">
    <property type="protein sequence ID" value="MFC3478314.1"/>
    <property type="molecule type" value="Genomic_DNA"/>
</dbReference>
<dbReference type="PROSITE" id="PS50113">
    <property type="entry name" value="PAC"/>
    <property type="match status" value="1"/>
</dbReference>
<dbReference type="SUPFAM" id="SSF55781">
    <property type="entry name" value="GAF domain-like"/>
    <property type="match status" value="1"/>
</dbReference>
<dbReference type="Gene3D" id="3.30.450.40">
    <property type="match status" value="1"/>
</dbReference>
<dbReference type="SMART" id="SM00065">
    <property type="entry name" value="GAF"/>
    <property type="match status" value="1"/>
</dbReference>
<dbReference type="SMART" id="SM00388">
    <property type="entry name" value="HisKA"/>
    <property type="match status" value="1"/>
</dbReference>
<dbReference type="GO" id="GO:0004673">
    <property type="term" value="F:protein histidine kinase activity"/>
    <property type="evidence" value="ECO:0007669"/>
    <property type="project" value="UniProtKB-EC"/>
</dbReference>
<feature type="modified residue" description="4-aspartylphosphate" evidence="6">
    <location>
        <position position="57"/>
    </location>
</feature>
<dbReference type="Pfam" id="PF00072">
    <property type="entry name" value="Response_reg"/>
    <property type="match status" value="1"/>
</dbReference>
<dbReference type="SUPFAM" id="SSF52172">
    <property type="entry name" value="CheY-like"/>
    <property type="match status" value="1"/>
</dbReference>
<evidence type="ECO:0000259" key="8">
    <source>
        <dbReference type="PROSITE" id="PS50109"/>
    </source>
</evidence>
<dbReference type="SMART" id="SM00091">
    <property type="entry name" value="PAS"/>
    <property type="match status" value="1"/>
</dbReference>
<dbReference type="Pfam" id="PF13426">
    <property type="entry name" value="PAS_9"/>
    <property type="match status" value="1"/>
</dbReference>
<feature type="domain" description="PAS" evidence="10">
    <location>
        <begin position="130"/>
        <end position="203"/>
    </location>
</feature>
<evidence type="ECO:0000259" key="11">
    <source>
        <dbReference type="PROSITE" id="PS50113"/>
    </source>
</evidence>
<dbReference type="InterPro" id="IPR001789">
    <property type="entry name" value="Sig_transdc_resp-reg_receiver"/>
</dbReference>
<name>A0ABD5NH35_9EURY</name>
<feature type="domain" description="Histidine kinase" evidence="8">
    <location>
        <begin position="433"/>
        <end position="624"/>
    </location>
</feature>
<dbReference type="InterPro" id="IPR036890">
    <property type="entry name" value="HATPase_C_sf"/>
</dbReference>
<keyword evidence="3" id="KW-0808">Transferase</keyword>